<dbReference type="EMBL" id="JAROCC010000008">
    <property type="protein sequence ID" value="MDN4608042.1"/>
    <property type="molecule type" value="Genomic_DNA"/>
</dbReference>
<evidence type="ECO:0000313" key="1">
    <source>
        <dbReference type="EMBL" id="MDN4608042.1"/>
    </source>
</evidence>
<name>A0ABT8JUI4_9BACL</name>
<evidence type="ECO:0000313" key="2">
    <source>
        <dbReference type="Proteomes" id="UP001175097"/>
    </source>
</evidence>
<dbReference type="Proteomes" id="UP001175097">
    <property type="component" value="Unassembled WGS sequence"/>
</dbReference>
<proteinExistence type="predicted"/>
<keyword evidence="2" id="KW-1185">Reference proteome</keyword>
<accession>A0ABT8JUI4</accession>
<comment type="caution">
    <text evidence="1">The sequence shown here is derived from an EMBL/GenBank/DDBJ whole genome shotgun (WGS) entry which is preliminary data.</text>
</comment>
<protein>
    <submittedName>
        <fullName evidence="1">Competence protein ComK</fullName>
    </submittedName>
</protein>
<gene>
    <name evidence="1" type="ORF">P5G49_11245</name>
</gene>
<reference evidence="1" key="1">
    <citation type="submission" date="2023-03" db="EMBL/GenBank/DDBJ databases">
        <title>MT1 and MT2 Draft Genomes of Novel Species.</title>
        <authorList>
            <person name="Venkateswaran K."/>
        </authorList>
    </citation>
    <scope>NUCLEOTIDE SEQUENCE</scope>
    <source>
        <strain evidence="1">F6_3S_P_2</strain>
    </source>
</reference>
<dbReference type="Pfam" id="PF06338">
    <property type="entry name" value="ComK"/>
    <property type="match status" value="1"/>
</dbReference>
<dbReference type="InterPro" id="IPR010461">
    <property type="entry name" value="ComK"/>
</dbReference>
<sequence length="150" mass="17034">MYCKSVTLDEDALALRWANSNSSVSEIITTEGIFLSEQTPLELLGHSQKRNSPLLGGFYPANNVTANRAFIQTAASNTRECVWILSDSFTSQALEKNRTKVLFKNGISITVSASKEFMDRKRMRIHRFTQSTNNLNYILPGIKEFNQKYF</sequence>
<organism evidence="1 2">
    <name type="scientific">Sporosarcina highlanderae</name>
    <dbReference type="NCBI Taxonomy" id="3035916"/>
    <lineage>
        <taxon>Bacteria</taxon>
        <taxon>Bacillati</taxon>
        <taxon>Bacillota</taxon>
        <taxon>Bacilli</taxon>
        <taxon>Bacillales</taxon>
        <taxon>Caryophanaceae</taxon>
        <taxon>Sporosarcina</taxon>
    </lineage>
</organism>
<dbReference type="RefSeq" id="WP_301243843.1">
    <property type="nucleotide sequence ID" value="NZ_JAROCC010000008.1"/>
</dbReference>